<dbReference type="EMBL" id="QMDX01000001">
    <property type="protein sequence ID" value="TSD15837.1"/>
    <property type="molecule type" value="Genomic_DNA"/>
</dbReference>
<dbReference type="Proteomes" id="UP000319894">
    <property type="component" value="Unassembled WGS sequence"/>
</dbReference>
<organism evidence="1 2">
    <name type="scientific">Haloglomus irregulare</name>
    <dbReference type="NCBI Taxonomy" id="2234134"/>
    <lineage>
        <taxon>Archaea</taxon>
        <taxon>Methanobacteriati</taxon>
        <taxon>Methanobacteriota</taxon>
        <taxon>Stenosarchaea group</taxon>
        <taxon>Halobacteria</taxon>
        <taxon>Halobacteriales</taxon>
        <taxon>Natronomonadaceae</taxon>
        <taxon>Haloglomus</taxon>
    </lineage>
</organism>
<dbReference type="InParanoid" id="A0A554NEK8"/>
<proteinExistence type="predicted"/>
<dbReference type="RefSeq" id="WP_144260312.1">
    <property type="nucleotide sequence ID" value="NZ_QMDX01000001.1"/>
</dbReference>
<evidence type="ECO:0000313" key="2">
    <source>
        <dbReference type="Proteomes" id="UP000319894"/>
    </source>
</evidence>
<name>A0A554NEK8_9EURY</name>
<evidence type="ECO:0000313" key="1">
    <source>
        <dbReference type="EMBL" id="TSD15837.1"/>
    </source>
</evidence>
<gene>
    <name evidence="1" type="ORF">DP107_01245</name>
</gene>
<dbReference type="OrthoDB" id="326212at2157"/>
<reference evidence="1 2" key="1">
    <citation type="submission" date="2018-06" db="EMBL/GenBank/DDBJ databases">
        <title>Natronomonas sp. F16-60 a new haloarchaeon isolated from a solar saltern of Isla Cristina, Huelva, Spain.</title>
        <authorList>
            <person name="Duran-Viseras A."/>
            <person name="Sanchez-Porro C."/>
            <person name="Ventosa A."/>
        </authorList>
    </citation>
    <scope>NUCLEOTIDE SEQUENCE [LARGE SCALE GENOMIC DNA]</scope>
    <source>
        <strain evidence="1 2">F16-60</strain>
    </source>
</reference>
<dbReference type="AlphaFoldDB" id="A0A554NEK8"/>
<accession>A0A554NEK8</accession>
<keyword evidence="2" id="KW-1185">Reference proteome</keyword>
<sequence>MHDAPSAPTLADARPDHLQGHVRIEELLDGALVRFTVAEAGFLRFGDDERVFDSGVPPRLAYAERASTRAFDLGSYVDTVDDPTRYTFVGVATHRRHTDYDWGRLSPVLGTAIHDAAEGGWLPPDRVERVFERLGPPPLDPVERERSIGRRPLDGYDLPASAWYDGPAAGVVVTDKRGSRAKLVRADLPEGEPSARVEARDVETLAERFVTDALLADRAAALGGRAAVAFDPLFEAVLDRVARAHHDALFHGATDTGAVDLDWGRFRGAVAERVRRWLGTRD</sequence>
<comment type="caution">
    <text evidence="1">The sequence shown here is derived from an EMBL/GenBank/DDBJ whole genome shotgun (WGS) entry which is preliminary data.</text>
</comment>
<evidence type="ECO:0008006" key="3">
    <source>
        <dbReference type="Google" id="ProtNLM"/>
    </source>
</evidence>
<protein>
    <recommendedName>
        <fullName evidence="3">RNA ligase domain-containing protein</fullName>
    </recommendedName>
</protein>